<dbReference type="PANTHER" id="PTHR21974:SF2">
    <property type="entry name" value="RE15880P"/>
    <property type="match status" value="1"/>
</dbReference>
<feature type="region of interest" description="Disordered" evidence="2">
    <location>
        <begin position="310"/>
        <end position="329"/>
    </location>
</feature>
<dbReference type="GeneID" id="28849292"/>
<dbReference type="STRING" id="1380566.A0A179FJ47"/>
<evidence type="ECO:0000256" key="1">
    <source>
        <dbReference type="SAM" id="Coils"/>
    </source>
</evidence>
<organism evidence="3 4">
    <name type="scientific">Pochonia chlamydosporia 170</name>
    <dbReference type="NCBI Taxonomy" id="1380566"/>
    <lineage>
        <taxon>Eukaryota</taxon>
        <taxon>Fungi</taxon>
        <taxon>Dikarya</taxon>
        <taxon>Ascomycota</taxon>
        <taxon>Pezizomycotina</taxon>
        <taxon>Sordariomycetes</taxon>
        <taxon>Hypocreomycetidae</taxon>
        <taxon>Hypocreales</taxon>
        <taxon>Clavicipitaceae</taxon>
        <taxon>Pochonia</taxon>
    </lineage>
</organism>
<keyword evidence="4" id="KW-1185">Reference proteome</keyword>
<accession>A0A179FJ47</accession>
<dbReference type="KEGG" id="pchm:VFPPC_06233"/>
<sequence length="362" mass="41370">MSVQSQIIEAAATQDELLKVLSDTDHASPALKEQLKLVEDLRTHLRNSDHALKQLKTKRELNLKQHEKYRDSHVRRFMYKATGNREKFAEKASNGEQEYFDVLQQAQQENNQNAAVKQQLEDASRSRDELQSLSEVHDNAQRQLDDIYARIFNGQTEGFPEEDECESRCNGMLATYRECRGKWEAENSAMQALSAAIKSMDESIRHINSALSYSRWDMFGGGTMADAMERNALAKSDHAAMQAQLQVSKAQKASPFVQSLPNFNINHGHIFSDVFFDNIFTDMRFHEEIKRAAGELQRAEGAVKNELTKTKERQSALGTELSQRENELKRTREELQKIRSEIFEKVLNERGEKGAESKAVEV</sequence>
<dbReference type="RefSeq" id="XP_018142373.1">
    <property type="nucleotide sequence ID" value="XM_018285298.1"/>
</dbReference>
<dbReference type="Proteomes" id="UP000078397">
    <property type="component" value="Unassembled WGS sequence"/>
</dbReference>
<dbReference type="AlphaFoldDB" id="A0A179FJ47"/>
<keyword evidence="1" id="KW-0175">Coiled coil</keyword>
<evidence type="ECO:0000256" key="2">
    <source>
        <dbReference type="SAM" id="MobiDB-lite"/>
    </source>
</evidence>
<feature type="coiled-coil region" evidence="1">
    <location>
        <begin position="103"/>
        <end position="150"/>
    </location>
</feature>
<dbReference type="OrthoDB" id="4939929at2759"/>
<gene>
    <name evidence="3" type="ORF">VFPPC_06233</name>
</gene>
<dbReference type="EMBL" id="LSBJ02000005">
    <property type="protein sequence ID" value="OAQ65059.1"/>
    <property type="molecule type" value="Genomic_DNA"/>
</dbReference>
<proteinExistence type="predicted"/>
<evidence type="ECO:0000313" key="4">
    <source>
        <dbReference type="Proteomes" id="UP000078397"/>
    </source>
</evidence>
<dbReference type="PANTHER" id="PTHR21974">
    <property type="entry name" value="RE15880P"/>
    <property type="match status" value="1"/>
</dbReference>
<name>A0A179FJ47_METCM</name>
<evidence type="ECO:0000313" key="3">
    <source>
        <dbReference type="EMBL" id="OAQ65059.1"/>
    </source>
</evidence>
<protein>
    <submittedName>
        <fullName evidence="3">Uncharacterized protein</fullName>
    </submittedName>
</protein>
<comment type="caution">
    <text evidence="3">The sequence shown here is derived from an EMBL/GenBank/DDBJ whole genome shotgun (WGS) entry which is preliminary data.</text>
</comment>
<reference evidence="3 4" key="1">
    <citation type="journal article" date="2016" name="PLoS Pathog.">
        <title>Biosynthesis of antibiotic leucinostatins in bio-control fungus Purpureocillium lilacinum and their inhibition on phytophthora revealed by genome mining.</title>
        <authorList>
            <person name="Wang G."/>
            <person name="Liu Z."/>
            <person name="Lin R."/>
            <person name="Li E."/>
            <person name="Mao Z."/>
            <person name="Ling J."/>
            <person name="Yang Y."/>
            <person name="Yin W.B."/>
            <person name="Xie B."/>
        </authorList>
    </citation>
    <scope>NUCLEOTIDE SEQUENCE [LARGE SCALE GENOMIC DNA]</scope>
    <source>
        <strain evidence="3">170</strain>
    </source>
</reference>